<proteinExistence type="predicted"/>
<dbReference type="AlphaFoldDB" id="A0A087UXB5"/>
<feature type="region of interest" description="Disordered" evidence="1">
    <location>
        <begin position="1"/>
        <end position="24"/>
    </location>
</feature>
<keyword evidence="3" id="KW-1185">Reference proteome</keyword>
<dbReference type="Proteomes" id="UP000054359">
    <property type="component" value="Unassembled WGS sequence"/>
</dbReference>
<evidence type="ECO:0000313" key="2">
    <source>
        <dbReference type="EMBL" id="KFM82004.1"/>
    </source>
</evidence>
<protein>
    <submittedName>
        <fullName evidence="2">Uncharacterized protein</fullName>
    </submittedName>
</protein>
<gene>
    <name evidence="2" type="ORF">X975_09601</name>
</gene>
<evidence type="ECO:0000313" key="3">
    <source>
        <dbReference type="Proteomes" id="UP000054359"/>
    </source>
</evidence>
<dbReference type="EMBL" id="KK122141">
    <property type="protein sequence ID" value="KFM82004.1"/>
    <property type="molecule type" value="Genomic_DNA"/>
</dbReference>
<feature type="non-terminal residue" evidence="2">
    <location>
        <position position="65"/>
    </location>
</feature>
<reference evidence="2 3" key="1">
    <citation type="submission" date="2013-11" db="EMBL/GenBank/DDBJ databases">
        <title>Genome sequencing of Stegodyphus mimosarum.</title>
        <authorList>
            <person name="Bechsgaard J."/>
        </authorList>
    </citation>
    <scope>NUCLEOTIDE SEQUENCE [LARGE SCALE GENOMIC DNA]</scope>
</reference>
<feature type="compositionally biased region" description="Basic and acidic residues" evidence="1">
    <location>
        <begin position="14"/>
        <end position="24"/>
    </location>
</feature>
<sequence length="65" mass="7631">MPRNAIKGLKAQNTKKEKERNAGEETFLRSDAHALYLLYNQFSVDRICLPSKNEFIETERVLFQE</sequence>
<organism evidence="2 3">
    <name type="scientific">Stegodyphus mimosarum</name>
    <name type="common">African social velvet spider</name>
    <dbReference type="NCBI Taxonomy" id="407821"/>
    <lineage>
        <taxon>Eukaryota</taxon>
        <taxon>Metazoa</taxon>
        <taxon>Ecdysozoa</taxon>
        <taxon>Arthropoda</taxon>
        <taxon>Chelicerata</taxon>
        <taxon>Arachnida</taxon>
        <taxon>Araneae</taxon>
        <taxon>Araneomorphae</taxon>
        <taxon>Entelegynae</taxon>
        <taxon>Eresoidea</taxon>
        <taxon>Eresidae</taxon>
        <taxon>Stegodyphus</taxon>
    </lineage>
</organism>
<evidence type="ECO:0000256" key="1">
    <source>
        <dbReference type="SAM" id="MobiDB-lite"/>
    </source>
</evidence>
<accession>A0A087UXB5</accession>
<name>A0A087UXB5_STEMI</name>